<feature type="transmembrane region" description="Helical" evidence="6">
    <location>
        <begin position="400"/>
        <end position="424"/>
    </location>
</feature>
<feature type="transmembrane region" description="Helical" evidence="6">
    <location>
        <begin position="124"/>
        <end position="142"/>
    </location>
</feature>
<feature type="transmembrane region" description="Helical" evidence="6">
    <location>
        <begin position="149"/>
        <end position="171"/>
    </location>
</feature>
<accession>A0AAU8DMU2</accession>
<dbReference type="PROSITE" id="PS50850">
    <property type="entry name" value="MFS"/>
    <property type="match status" value="1"/>
</dbReference>
<organism evidence="8">
    <name type="scientific">Nakamurella sp. A5-74</name>
    <dbReference type="NCBI Taxonomy" id="3158264"/>
    <lineage>
        <taxon>Bacteria</taxon>
        <taxon>Bacillati</taxon>
        <taxon>Actinomycetota</taxon>
        <taxon>Actinomycetes</taxon>
        <taxon>Nakamurellales</taxon>
        <taxon>Nakamurellaceae</taxon>
        <taxon>Nakamurella</taxon>
    </lineage>
</organism>
<keyword evidence="3 6" id="KW-0812">Transmembrane</keyword>
<dbReference type="GO" id="GO:0005886">
    <property type="term" value="C:plasma membrane"/>
    <property type="evidence" value="ECO:0007669"/>
    <property type="project" value="UniProtKB-SubCell"/>
</dbReference>
<evidence type="ECO:0000313" key="8">
    <source>
        <dbReference type="EMBL" id="XCG63111.1"/>
    </source>
</evidence>
<feature type="transmembrane region" description="Helical" evidence="6">
    <location>
        <begin position="28"/>
        <end position="52"/>
    </location>
</feature>
<protein>
    <submittedName>
        <fullName evidence="8">MFS transporter</fullName>
    </submittedName>
</protein>
<evidence type="ECO:0000256" key="2">
    <source>
        <dbReference type="ARBA" id="ARBA00022448"/>
    </source>
</evidence>
<dbReference type="PANTHER" id="PTHR42718">
    <property type="entry name" value="MAJOR FACILITATOR SUPERFAMILY MULTIDRUG TRANSPORTER MFSC"/>
    <property type="match status" value="1"/>
</dbReference>
<dbReference type="RefSeq" id="WP_353648726.1">
    <property type="nucleotide sequence ID" value="NZ_CP159218.1"/>
</dbReference>
<dbReference type="GO" id="GO:0022857">
    <property type="term" value="F:transmembrane transporter activity"/>
    <property type="evidence" value="ECO:0007669"/>
    <property type="project" value="InterPro"/>
</dbReference>
<sequence length="457" mass="46857">MATRASDPAAIADRPPSLLSREYRSTGIGIFALVALTAFEALALTTVMPVISADLDGAALYAAAFAGTLVASVVSVVCGGNLVDRRGPRPAFVLGLTLFAAGLVLAAFAPGMVVFVVARLLQGLGAGLTNTALYVLVIRVYPEALRVKVFAGFSAAWVLPSIFGPFLAGVIADTLGWRWVFGVSILILVIAATLLVPILKGLAPERTAVPWRHTAIISAVVLAVAVMTLNTVAEHPAIGWILGGAVALAVAAWCVTRLTPHGTLRAATGLPAGVLARGLAFGSFAGAEIYIPRLLTARDGYPPTLAGLALSICGVTWFLGSTVQGRFADRMTVRTAVGLAGLAVLVGMCGIAASVLLSAPAWTIIAIWPLVGFGLGSAYPRVTDFALARAVDDEEGFVSAALQISDSTAAATALAVAAVVFTLLSTQGSTIATSFGAVFLIAAVPALLMTLVSRRVR</sequence>
<evidence type="ECO:0000256" key="1">
    <source>
        <dbReference type="ARBA" id="ARBA00004651"/>
    </source>
</evidence>
<keyword evidence="5 6" id="KW-0472">Membrane</keyword>
<name>A0AAU8DMU2_9ACTN</name>
<feature type="transmembrane region" description="Helical" evidence="6">
    <location>
        <begin position="268"/>
        <end position="291"/>
    </location>
</feature>
<dbReference type="PRINTS" id="PR01036">
    <property type="entry name" value="TCRTETB"/>
</dbReference>
<feature type="domain" description="Major facilitator superfamily (MFS) profile" evidence="7">
    <location>
        <begin position="26"/>
        <end position="457"/>
    </location>
</feature>
<proteinExistence type="predicted"/>
<dbReference type="Gene3D" id="1.20.1250.20">
    <property type="entry name" value="MFS general substrate transporter like domains"/>
    <property type="match status" value="2"/>
</dbReference>
<keyword evidence="4 6" id="KW-1133">Transmembrane helix</keyword>
<feature type="transmembrane region" description="Helical" evidence="6">
    <location>
        <begin position="91"/>
        <end position="118"/>
    </location>
</feature>
<feature type="transmembrane region" description="Helical" evidence="6">
    <location>
        <begin position="177"/>
        <end position="199"/>
    </location>
</feature>
<evidence type="ECO:0000256" key="5">
    <source>
        <dbReference type="ARBA" id="ARBA00023136"/>
    </source>
</evidence>
<reference evidence="8" key="1">
    <citation type="submission" date="2024-05" db="EMBL/GenBank/DDBJ databases">
        <authorList>
            <person name="Cai S.Y."/>
            <person name="Jin L.M."/>
            <person name="Li H.R."/>
        </authorList>
    </citation>
    <scope>NUCLEOTIDE SEQUENCE</scope>
    <source>
        <strain evidence="8">A5-74</strain>
    </source>
</reference>
<evidence type="ECO:0000259" key="7">
    <source>
        <dbReference type="PROSITE" id="PS50850"/>
    </source>
</evidence>
<gene>
    <name evidence="8" type="ORF">ABLG96_18175</name>
</gene>
<evidence type="ECO:0000256" key="6">
    <source>
        <dbReference type="SAM" id="Phobius"/>
    </source>
</evidence>
<feature type="transmembrane region" description="Helical" evidence="6">
    <location>
        <begin position="361"/>
        <end position="379"/>
    </location>
</feature>
<dbReference type="EMBL" id="CP159218">
    <property type="protein sequence ID" value="XCG63111.1"/>
    <property type="molecule type" value="Genomic_DNA"/>
</dbReference>
<feature type="transmembrane region" description="Helical" evidence="6">
    <location>
        <begin position="211"/>
        <end position="231"/>
    </location>
</feature>
<dbReference type="InterPro" id="IPR011701">
    <property type="entry name" value="MFS"/>
</dbReference>
<dbReference type="SUPFAM" id="SSF103473">
    <property type="entry name" value="MFS general substrate transporter"/>
    <property type="match status" value="1"/>
</dbReference>
<feature type="transmembrane region" description="Helical" evidence="6">
    <location>
        <begin position="58"/>
        <end position="79"/>
    </location>
</feature>
<comment type="subcellular location">
    <subcellularLocation>
        <location evidence="1">Cell membrane</location>
        <topology evidence="1">Multi-pass membrane protein</topology>
    </subcellularLocation>
</comment>
<keyword evidence="2" id="KW-0813">Transport</keyword>
<feature type="transmembrane region" description="Helical" evidence="6">
    <location>
        <begin position="335"/>
        <end position="355"/>
    </location>
</feature>
<feature type="transmembrane region" description="Helical" evidence="6">
    <location>
        <begin position="303"/>
        <end position="323"/>
    </location>
</feature>
<feature type="transmembrane region" description="Helical" evidence="6">
    <location>
        <begin position="237"/>
        <end position="256"/>
    </location>
</feature>
<feature type="transmembrane region" description="Helical" evidence="6">
    <location>
        <begin position="430"/>
        <end position="452"/>
    </location>
</feature>
<dbReference type="InterPro" id="IPR020846">
    <property type="entry name" value="MFS_dom"/>
</dbReference>
<dbReference type="AlphaFoldDB" id="A0AAU8DMU2"/>
<evidence type="ECO:0000256" key="4">
    <source>
        <dbReference type="ARBA" id="ARBA00022989"/>
    </source>
</evidence>
<dbReference type="PANTHER" id="PTHR42718:SF9">
    <property type="entry name" value="MAJOR FACILITATOR SUPERFAMILY MULTIDRUG TRANSPORTER MFSC"/>
    <property type="match status" value="1"/>
</dbReference>
<evidence type="ECO:0000256" key="3">
    <source>
        <dbReference type="ARBA" id="ARBA00022692"/>
    </source>
</evidence>
<dbReference type="InterPro" id="IPR036259">
    <property type="entry name" value="MFS_trans_sf"/>
</dbReference>
<dbReference type="Pfam" id="PF07690">
    <property type="entry name" value="MFS_1"/>
    <property type="match status" value="1"/>
</dbReference>